<dbReference type="GO" id="GO:0008443">
    <property type="term" value="F:phosphofructokinase activity"/>
    <property type="evidence" value="ECO:0007669"/>
    <property type="project" value="TreeGrafter"/>
</dbReference>
<dbReference type="Gene3D" id="3.40.1190.20">
    <property type="match status" value="1"/>
</dbReference>
<sequence length="312" mass="33610">MILTVCANPSVDSFWAIDQIQRGTTNRSAAESFYPGGKGIHTAFALRELGQQVMVLGVWGGQTGQWLKEQCLERDIEPVGPHVEAWTRICITNQSATEWNETEILGGGPSIAAHQVRKFKTTYQQCLADENIKAVTIGGSAARGFGDKLYAEMIELAQEAGRPVFLDASGLLLKNALAAQPYAIHINRDEGKQLCGKEDPAAIARWLSAHCTLAAVTNGADGLYLLHDGQLWHSSHYLAPSEIHSTIGSGDCLLAGLCLATFNYDFPEQWAKFATACGSANCISPQLGMLAAADVHKIFEHVTVTSVSPPES</sequence>
<protein>
    <submittedName>
        <fullName evidence="8">1-phosphofructokinase/tagatose 6-phosphate kinase</fullName>
    </submittedName>
</protein>
<evidence type="ECO:0000313" key="8">
    <source>
        <dbReference type="EMBL" id="SMO52743.1"/>
    </source>
</evidence>
<evidence type="ECO:0000256" key="5">
    <source>
        <dbReference type="ARBA" id="ARBA00022840"/>
    </source>
</evidence>
<dbReference type="InterPro" id="IPR029056">
    <property type="entry name" value="Ribokinase-like"/>
</dbReference>
<dbReference type="PANTHER" id="PTHR46566:SF2">
    <property type="entry name" value="ATP-DEPENDENT 6-PHOSPHOFRUCTOKINASE ISOZYME 2"/>
    <property type="match status" value="1"/>
</dbReference>
<organism evidence="8 9">
    <name type="scientific">Fodinibius sediminis</name>
    <dbReference type="NCBI Taxonomy" id="1214077"/>
    <lineage>
        <taxon>Bacteria</taxon>
        <taxon>Pseudomonadati</taxon>
        <taxon>Balneolota</taxon>
        <taxon>Balneolia</taxon>
        <taxon>Balneolales</taxon>
        <taxon>Balneolaceae</taxon>
        <taxon>Fodinibius</taxon>
    </lineage>
</organism>
<dbReference type="EMBL" id="FXTH01000004">
    <property type="protein sequence ID" value="SMO52743.1"/>
    <property type="molecule type" value="Genomic_DNA"/>
</dbReference>
<dbReference type="GO" id="GO:0005829">
    <property type="term" value="C:cytosol"/>
    <property type="evidence" value="ECO:0007669"/>
    <property type="project" value="TreeGrafter"/>
</dbReference>
<dbReference type="PANTHER" id="PTHR46566">
    <property type="entry name" value="1-PHOSPHOFRUCTOKINASE-RELATED"/>
    <property type="match status" value="1"/>
</dbReference>
<gene>
    <name evidence="8" type="ORF">SAMN06265218_104236</name>
</gene>
<keyword evidence="9" id="KW-1185">Reference proteome</keyword>
<accession>A0A521C005</accession>
<evidence type="ECO:0000313" key="9">
    <source>
        <dbReference type="Proteomes" id="UP000317593"/>
    </source>
</evidence>
<evidence type="ECO:0000256" key="2">
    <source>
        <dbReference type="ARBA" id="ARBA00022679"/>
    </source>
</evidence>
<keyword evidence="4 8" id="KW-0418">Kinase</keyword>
<dbReference type="PIRSF" id="PIRSF000535">
    <property type="entry name" value="1PFK/6PFK/LacC"/>
    <property type="match status" value="1"/>
</dbReference>
<dbReference type="OrthoDB" id="9801219at2"/>
<evidence type="ECO:0000256" key="1">
    <source>
        <dbReference type="ARBA" id="ARBA00010688"/>
    </source>
</evidence>
<dbReference type="SUPFAM" id="SSF53613">
    <property type="entry name" value="Ribokinase-like"/>
    <property type="match status" value="1"/>
</dbReference>
<keyword evidence="3" id="KW-0547">Nucleotide-binding</keyword>
<evidence type="ECO:0000256" key="3">
    <source>
        <dbReference type="ARBA" id="ARBA00022741"/>
    </source>
</evidence>
<evidence type="ECO:0000256" key="4">
    <source>
        <dbReference type="ARBA" id="ARBA00022777"/>
    </source>
</evidence>
<dbReference type="Pfam" id="PF00294">
    <property type="entry name" value="PfkB"/>
    <property type="match status" value="1"/>
</dbReference>
<evidence type="ECO:0000259" key="7">
    <source>
        <dbReference type="Pfam" id="PF00294"/>
    </source>
</evidence>
<reference evidence="8 9" key="1">
    <citation type="submission" date="2017-05" db="EMBL/GenBank/DDBJ databases">
        <authorList>
            <person name="Varghese N."/>
            <person name="Submissions S."/>
        </authorList>
    </citation>
    <scope>NUCLEOTIDE SEQUENCE [LARGE SCALE GENOMIC DNA]</scope>
    <source>
        <strain evidence="8 9">DSM 21194</strain>
    </source>
</reference>
<keyword evidence="2 6" id="KW-0808">Transferase</keyword>
<dbReference type="InterPro" id="IPR011611">
    <property type="entry name" value="PfkB_dom"/>
</dbReference>
<dbReference type="InterPro" id="IPR017583">
    <property type="entry name" value="Tagatose/fructose_Pkinase"/>
</dbReference>
<keyword evidence="5" id="KW-0067">ATP-binding</keyword>
<feature type="domain" description="Carbohydrate kinase PfkB" evidence="7">
    <location>
        <begin position="22"/>
        <end position="282"/>
    </location>
</feature>
<name>A0A521C005_9BACT</name>
<comment type="similarity">
    <text evidence="1">Belongs to the carbohydrate kinase PfkB family.</text>
</comment>
<dbReference type="GO" id="GO:0005524">
    <property type="term" value="F:ATP binding"/>
    <property type="evidence" value="ECO:0007669"/>
    <property type="project" value="UniProtKB-KW"/>
</dbReference>
<dbReference type="Proteomes" id="UP000317593">
    <property type="component" value="Unassembled WGS sequence"/>
</dbReference>
<dbReference type="RefSeq" id="WP_142713740.1">
    <property type="nucleotide sequence ID" value="NZ_FXTH01000004.1"/>
</dbReference>
<dbReference type="AlphaFoldDB" id="A0A521C005"/>
<proteinExistence type="inferred from homology"/>
<evidence type="ECO:0000256" key="6">
    <source>
        <dbReference type="PIRNR" id="PIRNR000535"/>
    </source>
</evidence>